<gene>
    <name evidence="1" type="ORF">SAMN05216404_101220</name>
</gene>
<reference evidence="1 2" key="1">
    <citation type="submission" date="2016-10" db="EMBL/GenBank/DDBJ databases">
        <authorList>
            <person name="de Groot N.N."/>
        </authorList>
    </citation>
    <scope>NUCLEOTIDE SEQUENCE [LARGE SCALE GENOMIC DNA]</scope>
    <source>
        <strain evidence="1 2">Nl18</strain>
    </source>
</reference>
<proteinExistence type="predicted"/>
<dbReference type="EMBL" id="FOCT01000001">
    <property type="protein sequence ID" value="SEM81100.1"/>
    <property type="molecule type" value="Genomic_DNA"/>
</dbReference>
<dbReference type="Proteomes" id="UP000183898">
    <property type="component" value="Unassembled WGS sequence"/>
</dbReference>
<evidence type="ECO:0000313" key="2">
    <source>
        <dbReference type="Proteomes" id="UP000183898"/>
    </source>
</evidence>
<organism evidence="1 2">
    <name type="scientific">Nitrosospira multiformis</name>
    <dbReference type="NCBI Taxonomy" id="1231"/>
    <lineage>
        <taxon>Bacteria</taxon>
        <taxon>Pseudomonadati</taxon>
        <taxon>Pseudomonadota</taxon>
        <taxon>Betaproteobacteria</taxon>
        <taxon>Nitrosomonadales</taxon>
        <taxon>Nitrosomonadaceae</taxon>
        <taxon>Nitrosospira</taxon>
    </lineage>
</organism>
<name>A0A1H8BDS6_9PROT</name>
<accession>A0A1H8BDS6</accession>
<sequence>MDLSSLTHIVGQLNQIQRYTEDLHEIENRRALKARAEEIWVIAFTLSKFLIGGFKDEDLRKRIQELEEELKELREK</sequence>
<evidence type="ECO:0000313" key="1">
    <source>
        <dbReference type="EMBL" id="SEM81100.1"/>
    </source>
</evidence>
<protein>
    <submittedName>
        <fullName evidence="1">Uncharacterized protein</fullName>
    </submittedName>
</protein>
<dbReference type="AlphaFoldDB" id="A0A1H8BDS6"/>